<keyword evidence="1" id="KW-0812">Transmembrane</keyword>
<sequence length="284" mass="32141">MMIKRLLSPFDYLWLAIALSLTIHGAFFYLFWPTNHSLRLSNEPEVALINYKNDEPVLEALLLAQWQSAGGGSGQPTNAASAPFSGQALPTPNELVLQALRERLRQAEQEQLQLLMQLESEWQHAQQESAQNQTETLHAAQETTHQNELAQKIHVLKAKIEHHNAQPRIHFDAPTTKASPYAAYIEAWRAKVERLGTEHYPEQAKGQLSDRLQMTVYIDNEGHLLKVDIHQPAHNPLFNVAAQRIIRLAAPFEAFSPEMKAEIDVLAITRSWHFTQGQLSTQSP</sequence>
<evidence type="ECO:0000313" key="3">
    <source>
        <dbReference type="Proteomes" id="UP001500227"/>
    </source>
</evidence>
<evidence type="ECO:0000313" key="2">
    <source>
        <dbReference type="EMBL" id="GAA5084094.1"/>
    </source>
</evidence>
<dbReference type="Proteomes" id="UP001500227">
    <property type="component" value="Unassembled WGS sequence"/>
</dbReference>
<feature type="transmembrane region" description="Helical" evidence="1">
    <location>
        <begin position="12"/>
        <end position="32"/>
    </location>
</feature>
<keyword evidence="1" id="KW-0472">Membrane</keyword>
<accession>A0ABP9LRG4</accession>
<evidence type="ECO:0000256" key="1">
    <source>
        <dbReference type="SAM" id="Phobius"/>
    </source>
</evidence>
<protein>
    <submittedName>
        <fullName evidence="2">TonB family protein</fullName>
    </submittedName>
</protein>
<dbReference type="EMBL" id="BAABKD010000001">
    <property type="protein sequence ID" value="GAA5084094.1"/>
    <property type="molecule type" value="Genomic_DNA"/>
</dbReference>
<organism evidence="2 3">
    <name type="scientific">Paenalcaligenes hermetiae</name>
    <dbReference type="NCBI Taxonomy" id="1157987"/>
    <lineage>
        <taxon>Bacteria</taxon>
        <taxon>Pseudomonadati</taxon>
        <taxon>Pseudomonadota</taxon>
        <taxon>Betaproteobacteria</taxon>
        <taxon>Burkholderiales</taxon>
        <taxon>Alcaligenaceae</taxon>
        <taxon>Paenalcaligenes</taxon>
    </lineage>
</organism>
<gene>
    <name evidence="2" type="ORF">GCM10023337_01310</name>
</gene>
<dbReference type="Gene3D" id="3.30.1150.10">
    <property type="match status" value="1"/>
</dbReference>
<reference evidence="3" key="1">
    <citation type="journal article" date="2019" name="Int. J. Syst. Evol. Microbiol.">
        <title>The Global Catalogue of Microorganisms (GCM) 10K type strain sequencing project: providing services to taxonomists for standard genome sequencing and annotation.</title>
        <authorList>
            <consortium name="The Broad Institute Genomics Platform"/>
            <consortium name="The Broad Institute Genome Sequencing Center for Infectious Disease"/>
            <person name="Wu L."/>
            <person name="Ma J."/>
        </authorList>
    </citation>
    <scope>NUCLEOTIDE SEQUENCE [LARGE SCALE GENOMIC DNA]</scope>
    <source>
        <strain evidence="3">JCM 18423</strain>
    </source>
</reference>
<proteinExistence type="predicted"/>
<name>A0ABP9LRG4_9BURK</name>
<keyword evidence="1" id="KW-1133">Transmembrane helix</keyword>
<keyword evidence="3" id="KW-1185">Reference proteome</keyword>
<dbReference type="SUPFAM" id="SSF74653">
    <property type="entry name" value="TolA/TonB C-terminal domain"/>
    <property type="match status" value="1"/>
</dbReference>
<dbReference type="RefSeq" id="WP_345368873.1">
    <property type="nucleotide sequence ID" value="NZ_BAABKD010000001.1"/>
</dbReference>
<comment type="caution">
    <text evidence="2">The sequence shown here is derived from an EMBL/GenBank/DDBJ whole genome shotgun (WGS) entry which is preliminary data.</text>
</comment>